<dbReference type="EMBL" id="MVHT01000091">
    <property type="protein sequence ID" value="ORA96630.1"/>
    <property type="molecule type" value="Genomic_DNA"/>
</dbReference>
<dbReference type="AlphaFoldDB" id="A0A1E3S5T1"/>
<dbReference type="Pfam" id="PF13578">
    <property type="entry name" value="Methyltransf_24"/>
    <property type="match status" value="1"/>
</dbReference>
<organism evidence="1 2">
    <name type="scientific">Mycobacterium intermedium</name>
    <dbReference type="NCBI Taxonomy" id="28445"/>
    <lineage>
        <taxon>Bacteria</taxon>
        <taxon>Bacillati</taxon>
        <taxon>Actinomycetota</taxon>
        <taxon>Actinomycetes</taxon>
        <taxon>Mycobacteriales</taxon>
        <taxon>Mycobacteriaceae</taxon>
        <taxon>Mycobacterium</taxon>
        <taxon>Mycobacterium simiae complex</taxon>
    </lineage>
</organism>
<dbReference type="Proteomes" id="UP000192739">
    <property type="component" value="Unassembled WGS sequence"/>
</dbReference>
<reference evidence="1 2" key="1">
    <citation type="submission" date="2017-02" db="EMBL/GenBank/DDBJ databases">
        <title>The new phylogeny of genus Mycobacterium.</title>
        <authorList>
            <person name="Tortoli E."/>
            <person name="Trovato A."/>
            <person name="Cirillo D.M."/>
        </authorList>
    </citation>
    <scope>NUCLEOTIDE SEQUENCE [LARGE SCALE GENOMIC DNA]</scope>
    <source>
        <strain evidence="1 2">DSM 44049</strain>
    </source>
</reference>
<dbReference type="STRING" id="28445.BHQ20_26400"/>
<comment type="caution">
    <text evidence="1">The sequence shown here is derived from an EMBL/GenBank/DDBJ whole genome shotgun (WGS) entry which is preliminary data.</text>
</comment>
<gene>
    <name evidence="1" type="ORF">BST27_24780</name>
</gene>
<dbReference type="PANTHER" id="PTHR40036">
    <property type="entry name" value="MACROCIN O-METHYLTRANSFERASE"/>
    <property type="match status" value="1"/>
</dbReference>
<sequence>MTSDHTHSTGYDWDQIVKMPVASKEWHSGRQVLNFYPMDKDYRDSPTARAFVTTYFKNAEALNTDASVLKFGSDHVTLRGAFLEMGVCTGKTINFIAALNPEQRIWGFDSFQGLPDDWTRTDLTFPRGSFRVIAEGWTPPVLHNVSLVKGMFSETLGNFKEQVLKSEPIAFLHVDCDIYSSTKEVFDQLADNIVSGTVIVFDEFYNYPEAELHEFKAFQEFLDATGNKPIYLAYNQYFEQAVVRIA</sequence>
<evidence type="ECO:0008006" key="3">
    <source>
        <dbReference type="Google" id="ProtNLM"/>
    </source>
</evidence>
<dbReference type="InterPro" id="IPR008884">
    <property type="entry name" value="TylF_MeTrfase"/>
</dbReference>
<proteinExistence type="predicted"/>
<dbReference type="Gene3D" id="3.40.50.150">
    <property type="entry name" value="Vaccinia Virus protein VP39"/>
    <property type="match status" value="1"/>
</dbReference>
<name>A0A1E3S5T1_MYCIE</name>
<dbReference type="PANTHER" id="PTHR40036:SF1">
    <property type="entry name" value="MACROCIN O-METHYLTRANSFERASE"/>
    <property type="match status" value="1"/>
</dbReference>
<evidence type="ECO:0000313" key="2">
    <source>
        <dbReference type="Proteomes" id="UP000192739"/>
    </source>
</evidence>
<dbReference type="InterPro" id="IPR029063">
    <property type="entry name" value="SAM-dependent_MTases_sf"/>
</dbReference>
<protein>
    <recommendedName>
        <fullName evidence="3">Methyltransferase</fullName>
    </recommendedName>
</protein>
<accession>A0A1E3S5T1</accession>
<dbReference type="OrthoDB" id="7056009at2"/>
<keyword evidence="2" id="KW-1185">Reference proteome</keyword>
<evidence type="ECO:0000313" key="1">
    <source>
        <dbReference type="EMBL" id="ORA96630.1"/>
    </source>
</evidence>